<dbReference type="AlphaFoldDB" id="X1NP99"/>
<proteinExistence type="predicted"/>
<accession>X1NP99</accession>
<sequence>MAKKVEEERRVSPAMLIVPIAAGLGLVAVAGLALAVPPTPPPGRANLYGVVTDAVTGNPIDGVLVSLNGLEIYTDASGSYIFEDLDPGEYLLQFSKEGYETAVY</sequence>
<name>X1NP99_9ZZZZ</name>
<reference evidence="1" key="1">
    <citation type="journal article" date="2014" name="Front. Microbiol.">
        <title>High frequency of phylogenetically diverse reductive dehalogenase-homologous genes in deep subseafloor sedimentary metagenomes.</title>
        <authorList>
            <person name="Kawai M."/>
            <person name="Futagami T."/>
            <person name="Toyoda A."/>
            <person name="Takaki Y."/>
            <person name="Nishi S."/>
            <person name="Hori S."/>
            <person name="Arai W."/>
            <person name="Tsubouchi T."/>
            <person name="Morono Y."/>
            <person name="Uchiyama I."/>
            <person name="Ito T."/>
            <person name="Fujiyama A."/>
            <person name="Inagaki F."/>
            <person name="Takami H."/>
        </authorList>
    </citation>
    <scope>NUCLEOTIDE SEQUENCE</scope>
    <source>
        <strain evidence="1">Expedition CK06-06</strain>
    </source>
</reference>
<gene>
    <name evidence="1" type="ORF">S06H3_30970</name>
</gene>
<dbReference type="EMBL" id="BARV01018295">
    <property type="protein sequence ID" value="GAI32021.1"/>
    <property type="molecule type" value="Genomic_DNA"/>
</dbReference>
<organism evidence="1">
    <name type="scientific">marine sediment metagenome</name>
    <dbReference type="NCBI Taxonomy" id="412755"/>
    <lineage>
        <taxon>unclassified sequences</taxon>
        <taxon>metagenomes</taxon>
        <taxon>ecological metagenomes</taxon>
    </lineage>
</organism>
<dbReference type="SUPFAM" id="SSF49452">
    <property type="entry name" value="Starch-binding domain-like"/>
    <property type="match status" value="1"/>
</dbReference>
<dbReference type="Gene3D" id="2.60.40.1120">
    <property type="entry name" value="Carboxypeptidase-like, regulatory domain"/>
    <property type="match status" value="1"/>
</dbReference>
<evidence type="ECO:0000313" key="1">
    <source>
        <dbReference type="EMBL" id="GAI32021.1"/>
    </source>
</evidence>
<protein>
    <submittedName>
        <fullName evidence="1">Uncharacterized protein</fullName>
    </submittedName>
</protein>
<dbReference type="InterPro" id="IPR013784">
    <property type="entry name" value="Carb-bd-like_fold"/>
</dbReference>
<dbReference type="GO" id="GO:0030246">
    <property type="term" value="F:carbohydrate binding"/>
    <property type="evidence" value="ECO:0007669"/>
    <property type="project" value="InterPro"/>
</dbReference>
<dbReference type="Pfam" id="PF13620">
    <property type="entry name" value="CarboxypepD_reg"/>
    <property type="match status" value="1"/>
</dbReference>
<comment type="caution">
    <text evidence="1">The sequence shown here is derived from an EMBL/GenBank/DDBJ whole genome shotgun (WGS) entry which is preliminary data.</text>
</comment>